<evidence type="ECO:0000259" key="1">
    <source>
        <dbReference type="Pfam" id="PF18593"/>
    </source>
</evidence>
<dbReference type="Pfam" id="PF18593">
    <property type="entry name" value="CdiI_2"/>
    <property type="match status" value="1"/>
</dbReference>
<proteinExistence type="predicted"/>
<name>A0ABU8YGY5_9CYAN</name>
<protein>
    <submittedName>
        <fullName evidence="2">Contact-dependent growth inhibition system immunity protein</fullName>
    </submittedName>
</protein>
<organism evidence="2 3">
    <name type="scientific">Microcoleus anatoxicus PTRS2</name>
    <dbReference type="NCBI Taxonomy" id="2705321"/>
    <lineage>
        <taxon>Bacteria</taxon>
        <taxon>Bacillati</taxon>
        <taxon>Cyanobacteriota</taxon>
        <taxon>Cyanophyceae</taxon>
        <taxon>Oscillatoriophycideae</taxon>
        <taxon>Oscillatoriales</taxon>
        <taxon>Microcoleaceae</taxon>
        <taxon>Microcoleus</taxon>
        <taxon>Microcoleus anatoxicus</taxon>
    </lineage>
</organism>
<reference evidence="2 3" key="1">
    <citation type="journal article" date="2020" name="Harmful Algae">
        <title>Molecular and morphological characterization of a novel dihydroanatoxin-a producing Microcoleus species (cyanobacteria) from the Russian River, California, USA.</title>
        <authorList>
            <person name="Conklin K.Y."/>
            <person name="Stancheva R."/>
            <person name="Otten T.G."/>
            <person name="Fadness R."/>
            <person name="Boyer G.L."/>
            <person name="Read B."/>
            <person name="Zhang X."/>
            <person name="Sheath R.G."/>
        </authorList>
    </citation>
    <scope>NUCLEOTIDE SEQUENCE [LARGE SCALE GENOMIC DNA]</scope>
    <source>
        <strain evidence="2 3">PTRS2</strain>
    </source>
</reference>
<sequence length="99" mass="11349">MNDRFPELTQFFSSYFHQDWPLEASSASEVVENYLHSESPETIETVLAELNQLLEMSIAEPDLETLILEELGCYYEPSSENLTVKEWLESVQQSLSNAS</sequence>
<gene>
    <name evidence="2" type="ORF">WMG39_02040</name>
</gene>
<accession>A0ABU8YGY5</accession>
<keyword evidence="3" id="KW-1185">Reference proteome</keyword>
<evidence type="ECO:0000313" key="2">
    <source>
        <dbReference type="EMBL" id="MEK0183622.1"/>
    </source>
</evidence>
<dbReference type="EMBL" id="JBBLXS010000014">
    <property type="protein sequence ID" value="MEK0183622.1"/>
    <property type="molecule type" value="Genomic_DNA"/>
</dbReference>
<evidence type="ECO:0000313" key="3">
    <source>
        <dbReference type="Proteomes" id="UP001384579"/>
    </source>
</evidence>
<feature type="domain" description="CdiI immunity protein" evidence="1">
    <location>
        <begin position="4"/>
        <end position="95"/>
    </location>
</feature>
<dbReference type="CDD" id="cd20687">
    <property type="entry name" value="CdiI_Ykris-like"/>
    <property type="match status" value="1"/>
</dbReference>
<dbReference type="Proteomes" id="UP001384579">
    <property type="component" value="Unassembled WGS sequence"/>
</dbReference>
<dbReference type="InterPro" id="IPR041129">
    <property type="entry name" value="CdiI_2"/>
</dbReference>
<comment type="caution">
    <text evidence="2">The sequence shown here is derived from an EMBL/GenBank/DDBJ whole genome shotgun (WGS) entry which is preliminary data.</text>
</comment>
<dbReference type="RefSeq" id="WP_340520864.1">
    <property type="nucleotide sequence ID" value="NZ_JBBLXS010000014.1"/>
</dbReference>